<dbReference type="PROSITE" id="PS50850">
    <property type="entry name" value="MFS"/>
    <property type="match status" value="1"/>
</dbReference>
<dbReference type="Pfam" id="PF07690">
    <property type="entry name" value="MFS_1"/>
    <property type="match status" value="2"/>
</dbReference>
<feature type="transmembrane region" description="Helical" evidence="6">
    <location>
        <begin position="326"/>
        <end position="348"/>
    </location>
</feature>
<reference evidence="8" key="2">
    <citation type="submission" date="2023-03" db="EMBL/GenBank/DDBJ databases">
        <authorList>
            <person name="Inwood S.N."/>
            <person name="Skelly J.G."/>
            <person name="Guhlin J."/>
            <person name="Harrop T.W.R."/>
            <person name="Goldson S.G."/>
            <person name="Dearden P.K."/>
        </authorList>
    </citation>
    <scope>NUCLEOTIDE SEQUENCE</scope>
    <source>
        <strain evidence="8">Irish</strain>
        <tissue evidence="8">Whole body</tissue>
    </source>
</reference>
<feature type="transmembrane region" description="Helical" evidence="6">
    <location>
        <begin position="117"/>
        <end position="135"/>
    </location>
</feature>
<dbReference type="InterPro" id="IPR005829">
    <property type="entry name" value="Sugar_transporter_CS"/>
</dbReference>
<dbReference type="PANTHER" id="PTHR23511">
    <property type="entry name" value="SYNAPTIC VESICLE GLYCOPROTEIN 2"/>
    <property type="match status" value="1"/>
</dbReference>
<keyword evidence="4 6" id="KW-1133">Transmembrane helix</keyword>
<dbReference type="SUPFAM" id="SSF103473">
    <property type="entry name" value="MFS general substrate transporter"/>
    <property type="match status" value="1"/>
</dbReference>
<feature type="transmembrane region" description="Helical" evidence="6">
    <location>
        <begin position="451"/>
        <end position="474"/>
    </location>
</feature>
<gene>
    <name evidence="8" type="ORF">PV328_003239</name>
</gene>
<keyword evidence="3 6" id="KW-0812">Transmembrane</keyword>
<dbReference type="PROSITE" id="PS00217">
    <property type="entry name" value="SUGAR_TRANSPORT_2"/>
    <property type="match status" value="1"/>
</dbReference>
<feature type="transmembrane region" description="Helical" evidence="6">
    <location>
        <begin position="215"/>
        <end position="236"/>
    </location>
</feature>
<feature type="transmembrane region" description="Helical" evidence="6">
    <location>
        <begin position="89"/>
        <end position="110"/>
    </location>
</feature>
<reference evidence="8" key="1">
    <citation type="journal article" date="2023" name="bioRxiv">
        <title>Scaffold-level genome assemblies of two parasitoid biocontrol wasps reveal the parthenogenesis mechanism and an associated novel virus.</title>
        <authorList>
            <person name="Inwood S."/>
            <person name="Skelly J."/>
            <person name="Guhlin J."/>
            <person name="Harrop T."/>
            <person name="Goldson S."/>
            <person name="Dearden P."/>
        </authorList>
    </citation>
    <scope>NUCLEOTIDE SEQUENCE</scope>
    <source>
        <strain evidence="8">Irish</strain>
        <tissue evidence="8">Whole body</tissue>
    </source>
</reference>
<comment type="caution">
    <text evidence="8">The sequence shown here is derived from an EMBL/GenBank/DDBJ whole genome shotgun (WGS) entry which is preliminary data.</text>
</comment>
<proteinExistence type="predicted"/>
<feature type="transmembrane region" description="Helical" evidence="6">
    <location>
        <begin position="50"/>
        <end position="69"/>
    </location>
</feature>
<comment type="subcellular location">
    <subcellularLocation>
        <location evidence="1">Membrane</location>
        <topology evidence="1">Multi-pass membrane protein</topology>
    </subcellularLocation>
</comment>
<dbReference type="GO" id="GO:0016020">
    <property type="term" value="C:membrane"/>
    <property type="evidence" value="ECO:0007669"/>
    <property type="project" value="UniProtKB-SubCell"/>
</dbReference>
<evidence type="ECO:0000256" key="1">
    <source>
        <dbReference type="ARBA" id="ARBA00004141"/>
    </source>
</evidence>
<feature type="transmembrane region" description="Helical" evidence="6">
    <location>
        <begin position="176"/>
        <end position="203"/>
    </location>
</feature>
<organism evidence="8 9">
    <name type="scientific">Microctonus aethiopoides</name>
    <dbReference type="NCBI Taxonomy" id="144406"/>
    <lineage>
        <taxon>Eukaryota</taxon>
        <taxon>Metazoa</taxon>
        <taxon>Ecdysozoa</taxon>
        <taxon>Arthropoda</taxon>
        <taxon>Hexapoda</taxon>
        <taxon>Insecta</taxon>
        <taxon>Pterygota</taxon>
        <taxon>Neoptera</taxon>
        <taxon>Endopterygota</taxon>
        <taxon>Hymenoptera</taxon>
        <taxon>Apocrita</taxon>
        <taxon>Ichneumonoidea</taxon>
        <taxon>Braconidae</taxon>
        <taxon>Euphorinae</taxon>
        <taxon>Microctonus</taxon>
    </lineage>
</organism>
<protein>
    <recommendedName>
        <fullName evidence="7">Major facilitator superfamily (MFS) profile domain-containing protein</fullName>
    </recommendedName>
</protein>
<keyword evidence="2" id="KW-0813">Transport</keyword>
<evidence type="ECO:0000313" key="8">
    <source>
        <dbReference type="EMBL" id="KAK0164633.1"/>
    </source>
</evidence>
<dbReference type="GO" id="GO:0022857">
    <property type="term" value="F:transmembrane transporter activity"/>
    <property type="evidence" value="ECO:0007669"/>
    <property type="project" value="InterPro"/>
</dbReference>
<evidence type="ECO:0000259" key="7">
    <source>
        <dbReference type="PROSITE" id="PS50850"/>
    </source>
</evidence>
<evidence type="ECO:0000256" key="2">
    <source>
        <dbReference type="ARBA" id="ARBA00022448"/>
    </source>
</evidence>
<feature type="transmembrane region" description="Helical" evidence="6">
    <location>
        <begin position="141"/>
        <end position="164"/>
    </location>
</feature>
<feature type="transmembrane region" description="Helical" evidence="6">
    <location>
        <begin position="397"/>
        <end position="419"/>
    </location>
</feature>
<dbReference type="Proteomes" id="UP001168990">
    <property type="component" value="Unassembled WGS sequence"/>
</dbReference>
<dbReference type="AlphaFoldDB" id="A0AA39KK99"/>
<evidence type="ECO:0000256" key="4">
    <source>
        <dbReference type="ARBA" id="ARBA00022989"/>
    </source>
</evidence>
<name>A0AA39KK99_9HYME</name>
<feature type="transmembrane region" description="Helical" evidence="6">
    <location>
        <begin position="514"/>
        <end position="533"/>
    </location>
</feature>
<dbReference type="Gene3D" id="1.20.1250.20">
    <property type="entry name" value="MFS general substrate transporter like domains"/>
    <property type="match status" value="1"/>
</dbReference>
<evidence type="ECO:0000256" key="6">
    <source>
        <dbReference type="SAM" id="Phobius"/>
    </source>
</evidence>
<evidence type="ECO:0000256" key="5">
    <source>
        <dbReference type="ARBA" id="ARBA00023136"/>
    </source>
</evidence>
<feature type="transmembrane region" description="Helical" evidence="6">
    <location>
        <begin position="481"/>
        <end position="508"/>
    </location>
</feature>
<dbReference type="PANTHER" id="PTHR23511:SF38">
    <property type="entry name" value="SYNAPTIC VESICLE 2-RELATED PROTEIN-LIKE PROTEIN"/>
    <property type="match status" value="1"/>
</dbReference>
<accession>A0AA39KK99</accession>
<keyword evidence="5 6" id="KW-0472">Membrane</keyword>
<sequence length="547" mass="60455">MTAIDSENIINVSTDASDHIFTIEKKTSLENSTVDYETAIKLCGYGRFHYGFTILCGIIFLFGGCQSSVNAYIIPAAECDLKLNSNQKGMLHIAFLLGGLSSSLLWGILANAYGRKTIIVSTLLLDSIFTFISTMSQSFQALIIFRAIAGVTIGAPGSLIYTYLGELTAPKQRVKSICFVGFCWTLASFVLPGLAWIIIPLRFSYYFNGYLFNSWRLYLGIIGIPLFICGFILMAYPESPKYLLSRGKKKEALMILQQIYAINTKQDKLNFPVLELKITSNEANNSTNITDENTIDDSSSCTIIQRLLKNAWKQIKTITSPPFRKYAILCWIVYFTNMYGWYGFGIWLPELFNRFENYYELHPNGTTASVCKLITVNNNQIINALSDCDHWTINSNVFMQTLAINAASATGIIICGCVSNRLKRNTIPVLASLIAGIAGYVIYTVNSSTQIIIVACIFCVMMASANIVITSVVIDIFPTHVNALAICLTSAAGRIGAIVSNLAFGLLVDNNCETLIFMIATIVIFGSLLCHLIPNDKPSKIFQQSID</sequence>
<evidence type="ECO:0000256" key="3">
    <source>
        <dbReference type="ARBA" id="ARBA00022692"/>
    </source>
</evidence>
<dbReference type="InterPro" id="IPR011701">
    <property type="entry name" value="MFS"/>
</dbReference>
<feature type="transmembrane region" description="Helical" evidence="6">
    <location>
        <begin position="426"/>
        <end position="445"/>
    </location>
</feature>
<evidence type="ECO:0000313" key="9">
    <source>
        <dbReference type="Proteomes" id="UP001168990"/>
    </source>
</evidence>
<keyword evidence="9" id="KW-1185">Reference proteome</keyword>
<dbReference type="InterPro" id="IPR036259">
    <property type="entry name" value="MFS_trans_sf"/>
</dbReference>
<feature type="domain" description="Major facilitator superfamily (MFS) profile" evidence="7">
    <location>
        <begin position="52"/>
        <end position="538"/>
    </location>
</feature>
<dbReference type="InterPro" id="IPR020846">
    <property type="entry name" value="MFS_dom"/>
</dbReference>
<dbReference type="EMBL" id="JAQQBS010001422">
    <property type="protein sequence ID" value="KAK0164633.1"/>
    <property type="molecule type" value="Genomic_DNA"/>
</dbReference>